<dbReference type="Proteomes" id="UP001320706">
    <property type="component" value="Unassembled WGS sequence"/>
</dbReference>
<organism evidence="1 2">
    <name type="scientific">Zalaria obscura</name>
    <dbReference type="NCBI Taxonomy" id="2024903"/>
    <lineage>
        <taxon>Eukaryota</taxon>
        <taxon>Fungi</taxon>
        <taxon>Dikarya</taxon>
        <taxon>Ascomycota</taxon>
        <taxon>Pezizomycotina</taxon>
        <taxon>Dothideomycetes</taxon>
        <taxon>Dothideomycetidae</taxon>
        <taxon>Dothideales</taxon>
        <taxon>Zalariaceae</taxon>
        <taxon>Zalaria</taxon>
    </lineage>
</organism>
<proteinExistence type="predicted"/>
<comment type="caution">
    <text evidence="1">The sequence shown here is derived from an EMBL/GenBank/DDBJ whole genome shotgun (WGS) entry which is preliminary data.</text>
</comment>
<reference evidence="1" key="1">
    <citation type="submission" date="2024-02" db="EMBL/GenBank/DDBJ databases">
        <title>Metagenome Assembled Genome of Zalaria obscura JY119.</title>
        <authorList>
            <person name="Vighnesh L."/>
            <person name="Jagadeeshwari U."/>
            <person name="Venkata Ramana C."/>
            <person name="Sasikala C."/>
        </authorList>
    </citation>
    <scope>NUCLEOTIDE SEQUENCE</scope>
    <source>
        <strain evidence="1">JY119</strain>
    </source>
</reference>
<evidence type="ECO:0000313" key="2">
    <source>
        <dbReference type="Proteomes" id="UP001320706"/>
    </source>
</evidence>
<dbReference type="EMBL" id="JAMKPW020000012">
    <property type="protein sequence ID" value="KAK8212837.1"/>
    <property type="molecule type" value="Genomic_DNA"/>
</dbReference>
<keyword evidence="2" id="KW-1185">Reference proteome</keyword>
<protein>
    <submittedName>
        <fullName evidence="1">Uncharacterized protein</fullName>
    </submittedName>
</protein>
<gene>
    <name evidence="1" type="ORF">M8818_003002</name>
</gene>
<evidence type="ECO:0000313" key="1">
    <source>
        <dbReference type="EMBL" id="KAK8212837.1"/>
    </source>
</evidence>
<accession>A0ACC3SFP4</accession>
<name>A0ACC3SFP4_9PEZI</name>
<sequence>MSKAALTKARNTPAKSPLSLTYAWEPCPPRLHCAILPVTRAIIHNPNHPLNTRIKERLSANDRNTLRWLFICPAGFCAQYKHVIQAWSKRRMRAAFRKALEERGFDDEGRLLGTEANNGAAGKGKGERKYGIKGALRVNLTPEVVVAKPEEVMESARWLVKKVEMGQEGGPGGSAYRNKHALPKVEKSQESRSGGYAYRDKHAMPRNGQWSSARRQLG</sequence>